<feature type="region of interest" description="Disordered" evidence="1">
    <location>
        <begin position="95"/>
        <end position="150"/>
    </location>
</feature>
<dbReference type="PANTHER" id="PTHR42791">
    <property type="entry name" value="GNAT FAMILY ACETYLTRANSFERASE"/>
    <property type="match status" value="1"/>
</dbReference>
<dbReference type="InParanoid" id="A0A1Y1UTF1"/>
<keyword evidence="4" id="KW-1185">Reference proteome</keyword>
<sequence>MGSIPAVLHTGMTHLVKIHPAIPDDIPTLAEINWQAYRTDPMFKVGFVNWPDDEHMKPFFYGRVKGRFEIPKTVMYKAVGEADGVIHGFIALTEEEDKKQEEGEVREAEDGANEDIKQEVQMQNGSSDEPRHSAQISDTPSTTAATPDSLTTLRPTININELSKNTGTAEYFKAQNNSHEFTLPDYLNAEMMLSTRDGIMPMMNAIAKSGKHYYISAFAVRPESQGQGIGSNLIDHCIKVVEKDPSKIPIWLIALPSSHHLCLTHGFVDKDHCDMDLDKYDAQRRQLGVYRQWAMRRETV</sequence>
<dbReference type="Gene3D" id="3.40.630.30">
    <property type="match status" value="1"/>
</dbReference>
<reference evidence="3 4" key="1">
    <citation type="submission" date="2017-03" db="EMBL/GenBank/DDBJ databases">
        <title>Widespread Adenine N6-methylation of Active Genes in Fungi.</title>
        <authorList>
            <consortium name="DOE Joint Genome Institute"/>
            <person name="Mondo S.J."/>
            <person name="Dannebaum R.O."/>
            <person name="Kuo R.C."/>
            <person name="Louie K.B."/>
            <person name="Bewick A.J."/>
            <person name="Labutti K."/>
            <person name="Haridas S."/>
            <person name="Kuo A."/>
            <person name="Salamov A."/>
            <person name="Ahrendt S.R."/>
            <person name="Lau R."/>
            <person name="Bowen B.P."/>
            <person name="Lipzen A."/>
            <person name="Sullivan W."/>
            <person name="Andreopoulos W.B."/>
            <person name="Clum A."/>
            <person name="Lindquist E."/>
            <person name="Daum C."/>
            <person name="Northen T.R."/>
            <person name="Ramamoorthy G."/>
            <person name="Schmitz R.J."/>
            <person name="Gryganskyi A."/>
            <person name="Culley D."/>
            <person name="Magnuson J."/>
            <person name="James T.Y."/>
            <person name="O'Malley M.A."/>
            <person name="Stajich J.E."/>
            <person name="Spatafora J.W."/>
            <person name="Visel A."/>
            <person name="Grigoriev I.V."/>
        </authorList>
    </citation>
    <scope>NUCLEOTIDE SEQUENCE [LARGE SCALE GENOMIC DNA]</scope>
    <source>
        <strain evidence="3 4">NRRL Y-17943</strain>
    </source>
</reference>
<feature type="domain" description="N-acetyltransferase" evidence="2">
    <location>
        <begin position="148"/>
        <end position="286"/>
    </location>
</feature>
<evidence type="ECO:0000313" key="4">
    <source>
        <dbReference type="Proteomes" id="UP000193218"/>
    </source>
</evidence>
<evidence type="ECO:0000259" key="2">
    <source>
        <dbReference type="PROSITE" id="PS51186"/>
    </source>
</evidence>
<dbReference type="GO" id="GO:0016747">
    <property type="term" value="F:acyltransferase activity, transferring groups other than amino-acyl groups"/>
    <property type="evidence" value="ECO:0007669"/>
    <property type="project" value="InterPro"/>
</dbReference>
<dbReference type="PANTHER" id="PTHR42791:SF2">
    <property type="entry name" value="N-ACETYLTRANSFERASE DOMAIN-CONTAINING PROTEIN"/>
    <property type="match status" value="1"/>
</dbReference>
<dbReference type="InterPro" id="IPR000182">
    <property type="entry name" value="GNAT_dom"/>
</dbReference>
<dbReference type="AlphaFoldDB" id="A0A1Y1UTF1"/>
<protein>
    <recommendedName>
        <fullName evidence="2">N-acetyltransferase domain-containing protein</fullName>
    </recommendedName>
</protein>
<proteinExistence type="predicted"/>
<dbReference type="Proteomes" id="UP000193218">
    <property type="component" value="Unassembled WGS sequence"/>
</dbReference>
<dbReference type="EMBL" id="NBSH01000001">
    <property type="protein sequence ID" value="ORX41291.1"/>
    <property type="molecule type" value="Genomic_DNA"/>
</dbReference>
<dbReference type="RefSeq" id="XP_021874970.1">
    <property type="nucleotide sequence ID" value="XM_022017798.1"/>
</dbReference>
<feature type="compositionally biased region" description="Polar residues" evidence="1">
    <location>
        <begin position="134"/>
        <end position="150"/>
    </location>
</feature>
<accession>A0A1Y1UTF1</accession>
<comment type="caution">
    <text evidence="3">The sequence shown here is derived from an EMBL/GenBank/DDBJ whole genome shotgun (WGS) entry which is preliminary data.</text>
</comment>
<dbReference type="PROSITE" id="PS51186">
    <property type="entry name" value="GNAT"/>
    <property type="match status" value="1"/>
</dbReference>
<dbReference type="SUPFAM" id="SSF55729">
    <property type="entry name" value="Acyl-CoA N-acyltransferases (Nat)"/>
    <property type="match status" value="1"/>
</dbReference>
<dbReference type="OrthoDB" id="410198at2759"/>
<organism evidence="3 4">
    <name type="scientific">Kockovaella imperatae</name>
    <dbReference type="NCBI Taxonomy" id="4999"/>
    <lineage>
        <taxon>Eukaryota</taxon>
        <taxon>Fungi</taxon>
        <taxon>Dikarya</taxon>
        <taxon>Basidiomycota</taxon>
        <taxon>Agaricomycotina</taxon>
        <taxon>Tremellomycetes</taxon>
        <taxon>Tremellales</taxon>
        <taxon>Cuniculitremaceae</taxon>
        <taxon>Kockovaella</taxon>
    </lineage>
</organism>
<dbReference type="InterPro" id="IPR016181">
    <property type="entry name" value="Acyl_CoA_acyltransferase"/>
</dbReference>
<evidence type="ECO:0000256" key="1">
    <source>
        <dbReference type="SAM" id="MobiDB-lite"/>
    </source>
</evidence>
<gene>
    <name evidence="3" type="ORF">BD324DRAFT_648165</name>
</gene>
<feature type="compositionally biased region" description="Basic and acidic residues" evidence="1">
    <location>
        <begin position="96"/>
        <end position="118"/>
    </location>
</feature>
<dbReference type="InterPro" id="IPR052523">
    <property type="entry name" value="Trichothecene_AcTrans"/>
</dbReference>
<dbReference type="GeneID" id="33559607"/>
<name>A0A1Y1UTF1_9TREE</name>
<evidence type="ECO:0000313" key="3">
    <source>
        <dbReference type="EMBL" id="ORX41291.1"/>
    </source>
</evidence>
<dbReference type="CDD" id="cd04301">
    <property type="entry name" value="NAT_SF"/>
    <property type="match status" value="1"/>
</dbReference>
<dbReference type="Pfam" id="PF00583">
    <property type="entry name" value="Acetyltransf_1"/>
    <property type="match status" value="1"/>
</dbReference>